<sequence>MGRTSIVMVNGQRTPPLGRVELTIKIDNTTIQANVLVLEMRGINLLLGNDVLRRFKKLQIEYGTGKPKMRFGDLPVQMAIEDPTPSPRNKIIAKTGITIPARSMVAMEIEQSEATRPTEDGRPWMLEPTKRRGPTPGRALMPGDRPATWILVTNLEHRPVYVHKKTVLGFRTDVTGEGTELHSTNEGATAEEQERPWRSLIPIDNIANHVTPGKNSQEREKQPSREKSTPQIQYVDSQTLPDSPSEAEPETLLEKINNMPTIIPLDDVTGNPKSVYDHRHRPWPEAKIGTHHNVAVYTSTTAAPDKAEEAPKDFDFKPSINQDCPEEERADIEETLRENVDCFARDGEQLGRCNVAEHEIHLTADARPIYQAPRPSSWKEQTIHRTLTQDMLKKGRAFAEVDDRNQRAQRRYKKHYDKQRREADRIAVEDNEAQPTDPTDGEDTTDNASTDEDTPAEQRLKKASNKKKQTREKKVRFTTAEEETRTSAETEEITQQSETDQSRRYPLRIRKKRFALASTLLYAMVLAMTTNTQPTEAVAQMTTENLASWWPIMLLLTTMKTVPTDGALEVKLSSHGVIFQSLGERFFSDSEWVIVTDISFDQGDKVANELKLWLTEKTKLPIPDSSNYKDGQILPSVKTTDHTSRMQIQKTKPVGPNNGEKSHQQLTTIVRDRAIYELARLEK</sequence>
<accession>E9I4G1</accession>
<evidence type="ECO:0008006" key="4">
    <source>
        <dbReference type="Google" id="ProtNLM"/>
    </source>
</evidence>
<evidence type="ECO:0000313" key="3">
    <source>
        <dbReference type="Proteomes" id="UP000000305"/>
    </source>
</evidence>
<dbReference type="InParanoid" id="E9I4G1"/>
<evidence type="ECO:0000313" key="2">
    <source>
        <dbReference type="EMBL" id="EFX61119.1"/>
    </source>
</evidence>
<feature type="region of interest" description="Disordered" evidence="1">
    <location>
        <begin position="401"/>
        <end position="504"/>
    </location>
</feature>
<gene>
    <name evidence="2" type="ORF">DAPPUDRAFT_122528</name>
</gene>
<dbReference type="GO" id="GO:0072357">
    <property type="term" value="C:PTW/PP1 phosphatase complex"/>
    <property type="evidence" value="ECO:0000318"/>
    <property type="project" value="GO_Central"/>
</dbReference>
<dbReference type="OrthoDB" id="2138378at2759"/>
<dbReference type="PANTHER" id="PTHR46557">
    <property type="entry name" value="SERINE/THREONINE-PROTEIN PHOSPHATASE 1 REGULATORY SUBUNIT 10-RELATED"/>
    <property type="match status" value="1"/>
</dbReference>
<dbReference type="InterPro" id="IPR021109">
    <property type="entry name" value="Peptidase_aspartic_dom_sf"/>
</dbReference>
<organism evidence="2 3">
    <name type="scientific">Daphnia pulex</name>
    <name type="common">Water flea</name>
    <dbReference type="NCBI Taxonomy" id="6669"/>
    <lineage>
        <taxon>Eukaryota</taxon>
        <taxon>Metazoa</taxon>
        <taxon>Ecdysozoa</taxon>
        <taxon>Arthropoda</taxon>
        <taxon>Crustacea</taxon>
        <taxon>Branchiopoda</taxon>
        <taxon>Diplostraca</taxon>
        <taxon>Cladocera</taxon>
        <taxon>Anomopoda</taxon>
        <taxon>Daphniidae</taxon>
        <taxon>Daphnia</taxon>
    </lineage>
</organism>
<dbReference type="HOGENOM" id="CLU_402951_0_0_1"/>
<feature type="region of interest" description="Disordered" evidence="1">
    <location>
        <begin position="631"/>
        <end position="666"/>
    </location>
</feature>
<proteinExistence type="predicted"/>
<feature type="compositionally biased region" description="Basic and acidic residues" evidence="1">
    <location>
        <begin position="216"/>
        <end position="228"/>
    </location>
</feature>
<dbReference type="GO" id="GO:0008157">
    <property type="term" value="F:protein phosphatase 1 binding"/>
    <property type="evidence" value="ECO:0000318"/>
    <property type="project" value="GO_Central"/>
</dbReference>
<feature type="compositionally biased region" description="Acidic residues" evidence="1">
    <location>
        <begin position="439"/>
        <end position="455"/>
    </location>
</feature>
<dbReference type="GO" id="GO:0000785">
    <property type="term" value="C:chromatin"/>
    <property type="evidence" value="ECO:0000318"/>
    <property type="project" value="GO_Central"/>
</dbReference>
<dbReference type="EMBL" id="GL735028">
    <property type="protein sequence ID" value="EFX61119.1"/>
    <property type="molecule type" value="Genomic_DNA"/>
</dbReference>
<reference evidence="2 3" key="1">
    <citation type="journal article" date="2011" name="Science">
        <title>The ecoresponsive genome of Daphnia pulex.</title>
        <authorList>
            <person name="Colbourne J.K."/>
            <person name="Pfrender M.E."/>
            <person name="Gilbert D."/>
            <person name="Thomas W.K."/>
            <person name="Tucker A."/>
            <person name="Oakley T.H."/>
            <person name="Tokishita S."/>
            <person name="Aerts A."/>
            <person name="Arnold G.J."/>
            <person name="Basu M.K."/>
            <person name="Bauer D.J."/>
            <person name="Caceres C.E."/>
            <person name="Carmel L."/>
            <person name="Casola C."/>
            <person name="Choi J.H."/>
            <person name="Detter J.C."/>
            <person name="Dong Q."/>
            <person name="Dusheyko S."/>
            <person name="Eads B.D."/>
            <person name="Frohlich T."/>
            <person name="Geiler-Samerotte K.A."/>
            <person name="Gerlach D."/>
            <person name="Hatcher P."/>
            <person name="Jogdeo S."/>
            <person name="Krijgsveld J."/>
            <person name="Kriventseva E.V."/>
            <person name="Kultz D."/>
            <person name="Laforsch C."/>
            <person name="Lindquist E."/>
            <person name="Lopez J."/>
            <person name="Manak J.R."/>
            <person name="Muller J."/>
            <person name="Pangilinan J."/>
            <person name="Patwardhan R.P."/>
            <person name="Pitluck S."/>
            <person name="Pritham E.J."/>
            <person name="Rechtsteiner A."/>
            <person name="Rho M."/>
            <person name="Rogozin I.B."/>
            <person name="Sakarya O."/>
            <person name="Salamov A."/>
            <person name="Schaack S."/>
            <person name="Shapiro H."/>
            <person name="Shiga Y."/>
            <person name="Skalitzky C."/>
            <person name="Smith Z."/>
            <person name="Souvorov A."/>
            <person name="Sung W."/>
            <person name="Tang Z."/>
            <person name="Tsuchiya D."/>
            <person name="Tu H."/>
            <person name="Vos H."/>
            <person name="Wang M."/>
            <person name="Wolf Y.I."/>
            <person name="Yamagata H."/>
            <person name="Yamada T."/>
            <person name="Ye Y."/>
            <person name="Shaw J.R."/>
            <person name="Andrews J."/>
            <person name="Crease T.J."/>
            <person name="Tang H."/>
            <person name="Lucas S.M."/>
            <person name="Robertson H.M."/>
            <person name="Bork P."/>
            <person name="Koonin E.V."/>
            <person name="Zdobnov E.M."/>
            <person name="Grigoriev I.V."/>
            <person name="Lynch M."/>
            <person name="Boore J.L."/>
        </authorList>
    </citation>
    <scope>NUCLEOTIDE SEQUENCE [LARGE SCALE GENOMIC DNA]</scope>
</reference>
<dbReference type="KEGG" id="dpx:DAPPUDRAFT_122528"/>
<feature type="compositionally biased region" description="Polar residues" evidence="1">
    <location>
        <begin position="229"/>
        <end position="242"/>
    </location>
</feature>
<feature type="region of interest" description="Disordered" evidence="1">
    <location>
        <begin position="177"/>
        <end position="249"/>
    </location>
</feature>
<feature type="region of interest" description="Disordered" evidence="1">
    <location>
        <begin position="112"/>
        <end position="142"/>
    </location>
</feature>
<dbReference type="STRING" id="6669.E9I4G1"/>
<feature type="compositionally biased region" description="Basic residues" evidence="1">
    <location>
        <begin position="407"/>
        <end position="418"/>
    </location>
</feature>
<dbReference type="Gene3D" id="2.40.70.10">
    <property type="entry name" value="Acid Proteases"/>
    <property type="match status" value="1"/>
</dbReference>
<feature type="compositionally biased region" description="Basic residues" evidence="1">
    <location>
        <begin position="461"/>
        <end position="476"/>
    </location>
</feature>
<protein>
    <recommendedName>
        <fullName evidence="4">Peptidase A2 domain-containing protein</fullName>
    </recommendedName>
</protein>
<dbReference type="PhylomeDB" id="E9I4G1"/>
<dbReference type="Proteomes" id="UP000000305">
    <property type="component" value="Unassembled WGS sequence"/>
</dbReference>
<dbReference type="CDD" id="cd00303">
    <property type="entry name" value="retropepsin_like"/>
    <property type="match status" value="1"/>
</dbReference>
<dbReference type="AlphaFoldDB" id="E9I4G1"/>
<name>E9I4G1_DAPPU</name>
<feature type="compositionally biased region" description="Basic and acidic residues" evidence="1">
    <location>
        <begin position="419"/>
        <end position="428"/>
    </location>
</feature>
<dbReference type="PANTHER" id="PTHR46557:SF1">
    <property type="entry name" value="SERINE_THREONINE-PROTEIN PHOSPHATASE 1 REGULATORY SUBUNIT 10"/>
    <property type="match status" value="1"/>
</dbReference>
<keyword evidence="3" id="KW-1185">Reference proteome</keyword>
<evidence type="ECO:0000256" key="1">
    <source>
        <dbReference type="SAM" id="MobiDB-lite"/>
    </source>
</evidence>